<name>A0A8S5RBU6_9VIRU</name>
<evidence type="ECO:0000256" key="1">
    <source>
        <dbReference type="SAM" id="Phobius"/>
    </source>
</evidence>
<feature type="transmembrane region" description="Helical" evidence="1">
    <location>
        <begin position="20"/>
        <end position="40"/>
    </location>
</feature>
<organism evidence="2">
    <name type="scientific">virus sp. ctmTa7</name>
    <dbReference type="NCBI Taxonomy" id="2828255"/>
    <lineage>
        <taxon>Viruses</taxon>
    </lineage>
</organism>
<keyword evidence="1" id="KW-0812">Transmembrane</keyword>
<keyword evidence="1" id="KW-1133">Transmembrane helix</keyword>
<keyword evidence="1" id="KW-0472">Membrane</keyword>
<accession>A0A8S5RBU6</accession>
<dbReference type="EMBL" id="BK059091">
    <property type="protein sequence ID" value="DAE28848.1"/>
    <property type="molecule type" value="Genomic_DNA"/>
</dbReference>
<protein>
    <submittedName>
        <fullName evidence="2">Uncharacterized protein</fullName>
    </submittedName>
</protein>
<evidence type="ECO:0000313" key="2">
    <source>
        <dbReference type="EMBL" id="DAE28848.1"/>
    </source>
</evidence>
<proteinExistence type="predicted"/>
<reference evidence="2" key="1">
    <citation type="journal article" date="2021" name="Proc. Natl. Acad. Sci. U.S.A.">
        <title>A Catalog of Tens of Thousands of Viruses from Human Metagenomes Reveals Hidden Associations with Chronic Diseases.</title>
        <authorList>
            <person name="Tisza M.J."/>
            <person name="Buck C.B."/>
        </authorList>
    </citation>
    <scope>NUCLEOTIDE SEQUENCE</scope>
    <source>
        <strain evidence="2">CtmTa7</strain>
    </source>
</reference>
<sequence length="58" mass="7198">MYSLFYLYFCIRKSPISCDTYRACLMFILYCDIIVPYNYLNYVKNYILKLLEFKYSFL</sequence>